<keyword evidence="8" id="KW-0547">Nucleotide-binding</keyword>
<dbReference type="GO" id="GO:0016301">
    <property type="term" value="F:kinase activity"/>
    <property type="evidence" value="ECO:0007669"/>
    <property type="project" value="UniProtKB-KW"/>
</dbReference>
<dbReference type="InterPro" id="IPR015795">
    <property type="entry name" value="Pyrv_Knase_C"/>
</dbReference>
<keyword evidence="7" id="KW-0479">Metal-binding</keyword>
<dbReference type="GO" id="GO:0030955">
    <property type="term" value="F:potassium ion binding"/>
    <property type="evidence" value="ECO:0007669"/>
    <property type="project" value="UniProtKB-UniRule"/>
</dbReference>
<dbReference type="NCBIfam" id="TIGR01064">
    <property type="entry name" value="pyruv_kin"/>
    <property type="match status" value="1"/>
</dbReference>
<evidence type="ECO:0000256" key="1">
    <source>
        <dbReference type="ARBA" id="ARBA00001958"/>
    </source>
</evidence>
<dbReference type="UniPathway" id="UPA00109">
    <property type="reaction ID" value="UER00188"/>
</dbReference>
<dbReference type="RefSeq" id="WP_164710757.1">
    <property type="nucleotide sequence ID" value="NZ_CP031165.1"/>
</dbReference>
<comment type="similarity">
    <text evidence="3 15">Belongs to the pyruvate kinase family.</text>
</comment>
<evidence type="ECO:0000256" key="5">
    <source>
        <dbReference type="ARBA" id="ARBA00012142"/>
    </source>
</evidence>
<dbReference type="InterPro" id="IPR015813">
    <property type="entry name" value="Pyrv/PenolPyrv_kinase-like_dom"/>
</dbReference>
<evidence type="ECO:0000256" key="11">
    <source>
        <dbReference type="ARBA" id="ARBA00022842"/>
    </source>
</evidence>
<dbReference type="EMBL" id="CP031165">
    <property type="protein sequence ID" value="AXV08514.1"/>
    <property type="molecule type" value="Genomic_DNA"/>
</dbReference>
<dbReference type="InterPro" id="IPR011037">
    <property type="entry name" value="Pyrv_Knase-like_insert_dom_sf"/>
</dbReference>
<dbReference type="SUPFAM" id="SSF51621">
    <property type="entry name" value="Phosphoenolpyruvate/pyruvate domain"/>
    <property type="match status" value="1"/>
</dbReference>
<evidence type="ECO:0000256" key="9">
    <source>
        <dbReference type="ARBA" id="ARBA00022777"/>
    </source>
</evidence>
<evidence type="ECO:0000256" key="15">
    <source>
        <dbReference type="RuleBase" id="RU000504"/>
    </source>
</evidence>
<dbReference type="GO" id="GO:0004743">
    <property type="term" value="F:pyruvate kinase activity"/>
    <property type="evidence" value="ECO:0007669"/>
    <property type="project" value="UniProtKB-UniRule"/>
</dbReference>
<organism evidence="18 19">
    <name type="scientific">Euzebya pacifica</name>
    <dbReference type="NCBI Taxonomy" id="1608957"/>
    <lineage>
        <taxon>Bacteria</taxon>
        <taxon>Bacillati</taxon>
        <taxon>Actinomycetota</taxon>
        <taxon>Nitriliruptoria</taxon>
        <taxon>Euzebyales</taxon>
    </lineage>
</organism>
<comment type="pathway">
    <text evidence="2 15">Carbohydrate degradation; glycolysis; pyruvate from D-glyceraldehyde 3-phosphate: step 5/5.</text>
</comment>
<dbReference type="Gene3D" id="3.40.1380.20">
    <property type="entry name" value="Pyruvate kinase, C-terminal domain"/>
    <property type="match status" value="1"/>
</dbReference>
<evidence type="ECO:0000256" key="12">
    <source>
        <dbReference type="ARBA" id="ARBA00023152"/>
    </source>
</evidence>
<dbReference type="PANTHER" id="PTHR11817">
    <property type="entry name" value="PYRUVATE KINASE"/>
    <property type="match status" value="1"/>
</dbReference>
<evidence type="ECO:0000256" key="14">
    <source>
        <dbReference type="NCBIfam" id="TIGR01064"/>
    </source>
</evidence>
<dbReference type="NCBIfam" id="NF004978">
    <property type="entry name" value="PRK06354.1"/>
    <property type="match status" value="1"/>
</dbReference>
<dbReference type="Gene3D" id="3.20.20.60">
    <property type="entry name" value="Phosphoenolpyruvate-binding domains"/>
    <property type="match status" value="1"/>
</dbReference>
<proteinExistence type="inferred from homology"/>
<gene>
    <name evidence="18" type="ORF">DVS28_a3842</name>
</gene>
<dbReference type="Pfam" id="PF02887">
    <property type="entry name" value="PK_C"/>
    <property type="match status" value="1"/>
</dbReference>
<comment type="cofactor">
    <cofactor evidence="1">
        <name>K(+)</name>
        <dbReference type="ChEBI" id="CHEBI:29103"/>
    </cofactor>
</comment>
<dbReference type="EC" id="2.7.1.40" evidence="5 14"/>
<keyword evidence="13 18" id="KW-0670">Pyruvate</keyword>
<keyword evidence="19" id="KW-1185">Reference proteome</keyword>
<protein>
    <recommendedName>
        <fullName evidence="5 14">Pyruvate kinase</fullName>
        <ecNumber evidence="5 14">2.7.1.40</ecNumber>
    </recommendedName>
</protein>
<keyword evidence="11 15" id="KW-0460">Magnesium</keyword>
<dbReference type="InterPro" id="IPR015806">
    <property type="entry name" value="Pyrv_Knase_insert_dom_sf"/>
</dbReference>
<dbReference type="Proteomes" id="UP000264006">
    <property type="component" value="Chromosome"/>
</dbReference>
<dbReference type="InterPro" id="IPR040442">
    <property type="entry name" value="Pyrv_kinase-like_dom_sf"/>
</dbReference>
<dbReference type="SUPFAM" id="SSF52935">
    <property type="entry name" value="PK C-terminal domain-like"/>
    <property type="match status" value="1"/>
</dbReference>
<evidence type="ECO:0000259" key="17">
    <source>
        <dbReference type="Pfam" id="PF02887"/>
    </source>
</evidence>
<reference evidence="18 19" key="1">
    <citation type="submission" date="2018-09" db="EMBL/GenBank/DDBJ databases">
        <title>Complete genome sequence of Euzebya sp. DY32-46 isolated from seawater of Pacific Ocean.</title>
        <authorList>
            <person name="Xu L."/>
            <person name="Wu Y.-H."/>
            <person name="Xu X.-W."/>
        </authorList>
    </citation>
    <scope>NUCLEOTIDE SEQUENCE [LARGE SCALE GENOMIC DNA]</scope>
    <source>
        <strain evidence="18 19">DY32-46</strain>
    </source>
</reference>
<keyword evidence="12 15" id="KW-0324">Glycolysis</keyword>
<evidence type="ECO:0000313" key="18">
    <source>
        <dbReference type="EMBL" id="AXV08514.1"/>
    </source>
</evidence>
<dbReference type="SUPFAM" id="SSF50800">
    <property type="entry name" value="PK beta-barrel domain-like"/>
    <property type="match status" value="1"/>
</dbReference>
<dbReference type="Pfam" id="PF00224">
    <property type="entry name" value="PK"/>
    <property type="match status" value="1"/>
</dbReference>
<comment type="subunit">
    <text evidence="4">Homotetramer.</text>
</comment>
<keyword evidence="9 15" id="KW-0418">Kinase</keyword>
<comment type="catalytic activity">
    <reaction evidence="15">
        <text>pyruvate + ATP = phosphoenolpyruvate + ADP + H(+)</text>
        <dbReference type="Rhea" id="RHEA:18157"/>
        <dbReference type="ChEBI" id="CHEBI:15361"/>
        <dbReference type="ChEBI" id="CHEBI:15378"/>
        <dbReference type="ChEBI" id="CHEBI:30616"/>
        <dbReference type="ChEBI" id="CHEBI:58702"/>
        <dbReference type="ChEBI" id="CHEBI:456216"/>
        <dbReference type="EC" id="2.7.1.40"/>
    </reaction>
</comment>
<dbReference type="NCBIfam" id="NF004491">
    <property type="entry name" value="PRK05826.1"/>
    <property type="match status" value="1"/>
</dbReference>
<dbReference type="Gene3D" id="2.40.33.10">
    <property type="entry name" value="PK beta-barrel domain-like"/>
    <property type="match status" value="1"/>
</dbReference>
<name>A0A346Y217_9ACTN</name>
<dbReference type="AlphaFoldDB" id="A0A346Y217"/>
<evidence type="ECO:0000256" key="6">
    <source>
        <dbReference type="ARBA" id="ARBA00022679"/>
    </source>
</evidence>
<dbReference type="PRINTS" id="PR01050">
    <property type="entry name" value="PYRUVTKNASE"/>
</dbReference>
<evidence type="ECO:0000313" key="19">
    <source>
        <dbReference type="Proteomes" id="UP000264006"/>
    </source>
</evidence>
<evidence type="ECO:0000256" key="7">
    <source>
        <dbReference type="ARBA" id="ARBA00022723"/>
    </source>
</evidence>
<evidence type="ECO:0000256" key="13">
    <source>
        <dbReference type="ARBA" id="ARBA00023317"/>
    </source>
</evidence>
<evidence type="ECO:0000256" key="8">
    <source>
        <dbReference type="ARBA" id="ARBA00022741"/>
    </source>
</evidence>
<dbReference type="KEGG" id="euz:DVS28_a3842"/>
<evidence type="ECO:0000256" key="3">
    <source>
        <dbReference type="ARBA" id="ARBA00008663"/>
    </source>
</evidence>
<dbReference type="InterPro" id="IPR015793">
    <property type="entry name" value="Pyrv_Knase_brl"/>
</dbReference>
<feature type="domain" description="Pyruvate kinase barrel" evidence="16">
    <location>
        <begin position="3"/>
        <end position="329"/>
    </location>
</feature>
<evidence type="ECO:0000259" key="16">
    <source>
        <dbReference type="Pfam" id="PF00224"/>
    </source>
</evidence>
<dbReference type="GO" id="GO:0000287">
    <property type="term" value="F:magnesium ion binding"/>
    <property type="evidence" value="ECO:0007669"/>
    <property type="project" value="UniProtKB-UniRule"/>
</dbReference>
<evidence type="ECO:0000256" key="2">
    <source>
        <dbReference type="ARBA" id="ARBA00004997"/>
    </source>
</evidence>
<evidence type="ECO:0000256" key="10">
    <source>
        <dbReference type="ARBA" id="ARBA00022840"/>
    </source>
</evidence>
<dbReference type="InterPro" id="IPR036918">
    <property type="entry name" value="Pyrv_Knase_C_sf"/>
</dbReference>
<feature type="domain" description="Pyruvate kinase C-terminal" evidence="17">
    <location>
        <begin position="362"/>
        <end position="471"/>
    </location>
</feature>
<dbReference type="GO" id="GO:0005524">
    <property type="term" value="F:ATP binding"/>
    <property type="evidence" value="ECO:0007669"/>
    <property type="project" value="UniProtKB-KW"/>
</dbReference>
<keyword evidence="6 15" id="KW-0808">Transferase</keyword>
<evidence type="ECO:0000256" key="4">
    <source>
        <dbReference type="ARBA" id="ARBA00011881"/>
    </source>
</evidence>
<sequence length="480" mass="51370">MARRAKIVATLGPALDDREKLRAAIEAGIDVVRLNFSHGDHDTHARRLETVLELGARLGRNVGSLADLQGPKMRLGLMPDDGLEIETGSEVYLLPGVEQLEDYESEGLKALPVVYDALADDVEPGALLLIDDGSLRLVASRVENGTVRARVVAGGVAKSRKGLNLPGVAVSAACLTDKDLEDLKFAMELGADWVALSFVRGPDDIIDVRNRIHALGGESPVIAKLERPEAIERLTDIIDVTDAVMVARGDLGVEIGPERVPAIQKEIIAEANAESRPVITATEMLDSMISSPRPTRAEASDVANAIFDGTDAVMLSGETAAGAFPVEAVRTMARIVEVAERSPHLIHPSPPPHSELSVPKVVSQSAVQVARDVRATAIVVFSMTGWSVQLVSKCRPEMPLVGLTPSDRARRRTSMMWGTEAALVPMKDRAQELLEAAERVLLDGNWAAYGDVIVLVTGPPGSLGGTSRIWVHRIGDQIVS</sequence>
<accession>A0A346Y217</accession>
<dbReference type="InterPro" id="IPR001697">
    <property type="entry name" value="Pyr_Knase"/>
</dbReference>
<keyword evidence="10" id="KW-0067">ATP-binding</keyword>